<dbReference type="EMBL" id="JBHRYF010000008">
    <property type="protein sequence ID" value="MFC3660567.1"/>
    <property type="molecule type" value="Genomic_DNA"/>
</dbReference>
<evidence type="ECO:0000259" key="3">
    <source>
        <dbReference type="Pfam" id="PF13505"/>
    </source>
</evidence>
<dbReference type="Gene3D" id="2.40.160.20">
    <property type="match status" value="1"/>
</dbReference>
<evidence type="ECO:0000256" key="1">
    <source>
        <dbReference type="ARBA" id="ARBA00022729"/>
    </source>
</evidence>
<dbReference type="RefSeq" id="WP_386710236.1">
    <property type="nucleotide sequence ID" value="NZ_JBHRYF010000008.1"/>
</dbReference>
<gene>
    <name evidence="4" type="ORF">ACFOM9_10855</name>
</gene>
<evidence type="ECO:0000313" key="5">
    <source>
        <dbReference type="Proteomes" id="UP001595724"/>
    </source>
</evidence>
<dbReference type="SUPFAM" id="SSF56925">
    <property type="entry name" value="OMPA-like"/>
    <property type="match status" value="1"/>
</dbReference>
<keyword evidence="1 2" id="KW-0732">Signal</keyword>
<dbReference type="Proteomes" id="UP001595724">
    <property type="component" value="Unassembled WGS sequence"/>
</dbReference>
<comment type="caution">
    <text evidence="4">The sequence shown here is derived from an EMBL/GenBank/DDBJ whole genome shotgun (WGS) entry which is preliminary data.</text>
</comment>
<proteinExistence type="predicted"/>
<keyword evidence="5" id="KW-1185">Reference proteome</keyword>
<accession>A0ABV7UVV8</accession>
<name>A0ABV7UVV8_9GAMM</name>
<protein>
    <submittedName>
        <fullName evidence="4">Outer membrane beta-barrel protein</fullName>
    </submittedName>
</protein>
<feature type="signal peptide" evidence="2">
    <location>
        <begin position="1"/>
        <end position="22"/>
    </location>
</feature>
<reference evidence="5" key="1">
    <citation type="journal article" date="2019" name="Int. J. Syst. Evol. Microbiol.">
        <title>The Global Catalogue of Microorganisms (GCM) 10K type strain sequencing project: providing services to taxonomists for standard genome sequencing and annotation.</title>
        <authorList>
            <consortium name="The Broad Institute Genomics Platform"/>
            <consortium name="The Broad Institute Genome Sequencing Center for Infectious Disease"/>
            <person name="Wu L."/>
            <person name="Ma J."/>
        </authorList>
    </citation>
    <scope>NUCLEOTIDE SEQUENCE [LARGE SCALE GENOMIC DNA]</scope>
    <source>
        <strain evidence="5">KCTC 42211</strain>
    </source>
</reference>
<sequence length="181" mass="19111">MKKTSLAIFALALAGLSTSASAASFMALQAGRTDGDIDVSDVGSIGDKGNNWSVRGGYYFHPNWAVEGFYTHVYDDRWDDVSLKATALGLGVVGKKNFGADGNGFFLSGRAGVAQGKLEGEIEGYGHDSADSIDPYFGASVGYDFSPTFGMSLNFDRLTGGDDGVDITANVFTLGLEFRTE</sequence>
<feature type="domain" description="Outer membrane protein beta-barrel" evidence="3">
    <location>
        <begin position="9"/>
        <end position="179"/>
    </location>
</feature>
<feature type="chain" id="PRO_5045101758" evidence="2">
    <location>
        <begin position="23"/>
        <end position="181"/>
    </location>
</feature>
<dbReference type="InterPro" id="IPR027385">
    <property type="entry name" value="Beta-barrel_OMP"/>
</dbReference>
<evidence type="ECO:0000313" key="4">
    <source>
        <dbReference type="EMBL" id="MFC3660567.1"/>
    </source>
</evidence>
<evidence type="ECO:0000256" key="2">
    <source>
        <dbReference type="SAM" id="SignalP"/>
    </source>
</evidence>
<organism evidence="4 5">
    <name type="scientific">Luteimonas notoginsengisoli</name>
    <dbReference type="NCBI Taxonomy" id="1578200"/>
    <lineage>
        <taxon>Bacteria</taxon>
        <taxon>Pseudomonadati</taxon>
        <taxon>Pseudomonadota</taxon>
        <taxon>Gammaproteobacteria</taxon>
        <taxon>Lysobacterales</taxon>
        <taxon>Lysobacteraceae</taxon>
        <taxon>Luteimonas</taxon>
    </lineage>
</organism>
<dbReference type="InterPro" id="IPR011250">
    <property type="entry name" value="OMP/PagP_B-barrel"/>
</dbReference>
<dbReference type="Pfam" id="PF13505">
    <property type="entry name" value="OMP_b-brl"/>
    <property type="match status" value="1"/>
</dbReference>